<proteinExistence type="predicted"/>
<dbReference type="SUPFAM" id="SSF52540">
    <property type="entry name" value="P-loop containing nucleoside triphosphate hydrolases"/>
    <property type="match status" value="1"/>
</dbReference>
<protein>
    <submittedName>
        <fullName evidence="7">Helicase</fullName>
    </submittedName>
</protein>
<gene>
    <name evidence="7" type="ORF">CHT91_06410</name>
</gene>
<dbReference type="GO" id="GO:0005829">
    <property type="term" value="C:cytosol"/>
    <property type="evidence" value="ECO:0007669"/>
    <property type="project" value="TreeGrafter"/>
</dbReference>
<accession>A0A3E2DGH5</accession>
<dbReference type="InterPro" id="IPR000212">
    <property type="entry name" value="DNA_helicase_UvrD/REP"/>
</dbReference>
<dbReference type="Pfam" id="PF00580">
    <property type="entry name" value="UvrD-helicase"/>
    <property type="match status" value="1"/>
</dbReference>
<reference evidence="7 8" key="1">
    <citation type="submission" date="2017-07" db="EMBL/GenBank/DDBJ databases">
        <authorList>
            <person name="Sun Z.S."/>
            <person name="Albrecht U."/>
            <person name="Echele G."/>
            <person name="Lee C.C."/>
        </authorList>
    </citation>
    <scope>NUCLEOTIDE SEQUENCE [LARGE SCALE GENOMIC DNA]</scope>
    <source>
        <strain evidence="7 8">P16-029</strain>
    </source>
</reference>
<dbReference type="InterPro" id="IPR014016">
    <property type="entry name" value="UvrD-like_ATP-bd"/>
</dbReference>
<dbReference type="GO" id="GO:0016787">
    <property type="term" value="F:hydrolase activity"/>
    <property type="evidence" value="ECO:0007669"/>
    <property type="project" value="UniProtKB-UniRule"/>
</dbReference>
<dbReference type="GO" id="GO:0005524">
    <property type="term" value="F:ATP binding"/>
    <property type="evidence" value="ECO:0007669"/>
    <property type="project" value="UniProtKB-UniRule"/>
</dbReference>
<dbReference type="GO" id="GO:0000725">
    <property type="term" value="P:recombinational repair"/>
    <property type="evidence" value="ECO:0007669"/>
    <property type="project" value="TreeGrafter"/>
</dbReference>
<organism evidence="7 8">
    <name type="scientific">Cutibacterium avidum</name>
    <dbReference type="NCBI Taxonomy" id="33010"/>
    <lineage>
        <taxon>Bacteria</taxon>
        <taxon>Bacillati</taxon>
        <taxon>Actinomycetota</taxon>
        <taxon>Actinomycetes</taxon>
        <taxon>Propionibacteriales</taxon>
        <taxon>Propionibacteriaceae</taxon>
        <taxon>Cutibacterium</taxon>
    </lineage>
</organism>
<dbReference type="AlphaFoldDB" id="A0A3E2DGH5"/>
<evidence type="ECO:0000256" key="5">
    <source>
        <dbReference type="PROSITE-ProRule" id="PRU00560"/>
    </source>
</evidence>
<dbReference type="EMBL" id="NOWI01000005">
    <property type="protein sequence ID" value="RFT44465.1"/>
    <property type="molecule type" value="Genomic_DNA"/>
</dbReference>
<keyword evidence="3 5" id="KW-0347">Helicase</keyword>
<dbReference type="InterPro" id="IPR027417">
    <property type="entry name" value="P-loop_NTPase"/>
</dbReference>
<dbReference type="GO" id="GO:0043138">
    <property type="term" value="F:3'-5' DNA helicase activity"/>
    <property type="evidence" value="ECO:0007669"/>
    <property type="project" value="TreeGrafter"/>
</dbReference>
<evidence type="ECO:0000256" key="1">
    <source>
        <dbReference type="ARBA" id="ARBA00022741"/>
    </source>
</evidence>
<dbReference type="GO" id="GO:0003677">
    <property type="term" value="F:DNA binding"/>
    <property type="evidence" value="ECO:0007669"/>
    <property type="project" value="InterPro"/>
</dbReference>
<sequence>MTEHGTSTTDPRVVKAEIAKEQAHVDRVRAQLEIDENKARMLATAGQDMYRSDRTSWVREEDGTAMFERDAFSYNAAKRLAILDAEHEGLVFGRLDLADDDEVRHIGRIGVRDADYEPLVIDWRARAAEPFYRATPSDPMGVIRRRVLRCRDDKVLGIEDDLLDSTSQADLPIVGEGALMAALSRARDTQMHSIVSTIQAEQDEAIRAPYQGVTTIMGGPGTGKTVVALHRAAFLLYSHRARLENGGVLVIGPSSVFMSYIERVLPSLGEDSVTLRSVGQVPSDILRFSSDRLDEPRTANIKGSLDMVDVLTRLIDLPMSAEPDPMRLRVTVKGEVLTLGSHALAATRHHILKRNRYNDGREAVEASLKDQLWNILPEDVSSAHDLSKEQFDDLVSSQASWRMFLNAWWPTLSATDVLARLADPAVVKAVAPDWDDETCQLVVNSIPTEVDRRGRRDWSVADMALLDELAALLGPVPPEPDAEDPVFIEGGDAEELVTLSDRLHDARQIDEDEPRDTYAHVLVDEAQDISPMQWRMIGRRGPQASWTIVGDPAQSAFPHPEQTRSALDELVGNAPSRTFTLTKNYRSPAEVFDLAAEVVVTVQPDADLPQAVRSVGVQPTVVRTDALWAEARSQLDEMLQEVDGTIGLVCPASLVDQAGDLATDPRIIPVTTMQAKGLEYDGAVVVDPERIVSETGNPTSGVRVLYVALTRPTQRLAVVGLRRPESPRNLQADQPAAADAGRAWSEALWSHETC</sequence>
<evidence type="ECO:0000256" key="4">
    <source>
        <dbReference type="ARBA" id="ARBA00022840"/>
    </source>
</evidence>
<evidence type="ECO:0000259" key="6">
    <source>
        <dbReference type="PROSITE" id="PS51198"/>
    </source>
</evidence>
<keyword evidence="2 5" id="KW-0378">Hydrolase</keyword>
<dbReference type="Proteomes" id="UP000259211">
    <property type="component" value="Unassembled WGS sequence"/>
</dbReference>
<dbReference type="PANTHER" id="PTHR11070:SF45">
    <property type="entry name" value="DNA 3'-5' HELICASE"/>
    <property type="match status" value="1"/>
</dbReference>
<evidence type="ECO:0000256" key="3">
    <source>
        <dbReference type="ARBA" id="ARBA00022806"/>
    </source>
</evidence>
<keyword evidence="1 5" id="KW-0547">Nucleotide-binding</keyword>
<evidence type="ECO:0000313" key="7">
    <source>
        <dbReference type="EMBL" id="RFT44465.1"/>
    </source>
</evidence>
<evidence type="ECO:0000313" key="8">
    <source>
        <dbReference type="Proteomes" id="UP000259211"/>
    </source>
</evidence>
<evidence type="ECO:0000256" key="2">
    <source>
        <dbReference type="ARBA" id="ARBA00022801"/>
    </source>
</evidence>
<dbReference type="PANTHER" id="PTHR11070">
    <property type="entry name" value="UVRD / RECB / PCRA DNA HELICASE FAMILY MEMBER"/>
    <property type="match status" value="1"/>
</dbReference>
<feature type="domain" description="UvrD-like helicase ATP-binding" evidence="6">
    <location>
        <begin position="197"/>
        <end position="588"/>
    </location>
</feature>
<dbReference type="Gene3D" id="3.40.50.300">
    <property type="entry name" value="P-loop containing nucleotide triphosphate hydrolases"/>
    <property type="match status" value="3"/>
</dbReference>
<feature type="binding site" evidence="5">
    <location>
        <begin position="218"/>
        <end position="225"/>
    </location>
    <ligand>
        <name>ATP</name>
        <dbReference type="ChEBI" id="CHEBI:30616"/>
    </ligand>
</feature>
<keyword evidence="4 5" id="KW-0067">ATP-binding</keyword>
<dbReference type="PROSITE" id="PS51198">
    <property type="entry name" value="UVRD_HELICASE_ATP_BIND"/>
    <property type="match status" value="1"/>
</dbReference>
<name>A0A3E2DGH5_9ACTN</name>
<comment type="caution">
    <text evidence="7">The sequence shown here is derived from an EMBL/GenBank/DDBJ whole genome shotgun (WGS) entry which is preliminary data.</text>
</comment>